<dbReference type="InterPro" id="IPR054416">
    <property type="entry name" value="GST_UstS-like_C"/>
</dbReference>
<dbReference type="Pfam" id="PF22041">
    <property type="entry name" value="GST_C_7"/>
    <property type="match status" value="1"/>
</dbReference>
<dbReference type="InterPro" id="IPR004045">
    <property type="entry name" value="Glutathione_S-Trfase_N"/>
</dbReference>
<dbReference type="EMBL" id="FP929094">
    <property type="protein sequence ID" value="CBX92527.1"/>
    <property type="molecule type" value="Genomic_DNA"/>
</dbReference>
<name>E4ZMS4_LEPMJ</name>
<dbReference type="Gene3D" id="1.20.1050.10">
    <property type="match status" value="1"/>
</dbReference>
<accession>E4ZMS4</accession>
<proteinExistence type="predicted"/>
<dbReference type="Pfam" id="PF13409">
    <property type="entry name" value="GST_N_2"/>
    <property type="match status" value="1"/>
</dbReference>
<evidence type="ECO:0000259" key="2">
    <source>
        <dbReference type="Pfam" id="PF22041"/>
    </source>
</evidence>
<feature type="domain" description="GST N-terminal" evidence="1">
    <location>
        <begin position="19"/>
        <end position="96"/>
    </location>
</feature>
<keyword evidence="3" id="KW-0808">Transferase</keyword>
<feature type="domain" description="Glutathione S-transferase UstS-like C-terminal" evidence="2">
    <location>
        <begin position="118"/>
        <end position="214"/>
    </location>
</feature>
<dbReference type="InterPro" id="IPR036282">
    <property type="entry name" value="Glutathione-S-Trfase_C_sf"/>
</dbReference>
<reference evidence="4" key="1">
    <citation type="journal article" date="2011" name="Nat. Commun.">
        <title>Effector diversification within compartments of the Leptosphaeria maculans genome affected by Repeat-Induced Point mutations.</title>
        <authorList>
            <person name="Rouxel T."/>
            <person name="Grandaubert J."/>
            <person name="Hane J.K."/>
            <person name="Hoede C."/>
            <person name="van de Wouw A.P."/>
            <person name="Couloux A."/>
            <person name="Dominguez V."/>
            <person name="Anthouard V."/>
            <person name="Bally P."/>
            <person name="Bourras S."/>
            <person name="Cozijnsen A.J."/>
            <person name="Ciuffetti L.M."/>
            <person name="Degrave A."/>
            <person name="Dilmaghani A."/>
            <person name="Duret L."/>
            <person name="Fudal I."/>
            <person name="Goodwin S.B."/>
            <person name="Gout L."/>
            <person name="Glaser N."/>
            <person name="Linglin J."/>
            <person name="Kema G.H.J."/>
            <person name="Lapalu N."/>
            <person name="Lawrence C.B."/>
            <person name="May K."/>
            <person name="Meyer M."/>
            <person name="Ollivier B."/>
            <person name="Poulain J."/>
            <person name="Schoch C.L."/>
            <person name="Simon A."/>
            <person name="Spatafora J.W."/>
            <person name="Stachowiak A."/>
            <person name="Turgeon B.G."/>
            <person name="Tyler B.M."/>
            <person name="Vincent D."/>
            <person name="Weissenbach J."/>
            <person name="Amselem J."/>
            <person name="Quesneville H."/>
            <person name="Oliver R.P."/>
            <person name="Wincker P."/>
            <person name="Balesdent M.-H."/>
            <person name="Howlett B.J."/>
        </authorList>
    </citation>
    <scope>NUCLEOTIDE SEQUENCE [LARGE SCALE GENOMIC DNA]</scope>
    <source>
        <strain evidence="4">JN3 / isolate v23.1.3 / race Av1-4-5-6-7-8</strain>
    </source>
</reference>
<dbReference type="GO" id="GO:0016740">
    <property type="term" value="F:transferase activity"/>
    <property type="evidence" value="ECO:0007669"/>
    <property type="project" value="UniProtKB-KW"/>
</dbReference>
<dbReference type="SUPFAM" id="SSF52833">
    <property type="entry name" value="Thioredoxin-like"/>
    <property type="match status" value="1"/>
</dbReference>
<evidence type="ECO:0000259" key="1">
    <source>
        <dbReference type="Pfam" id="PF13409"/>
    </source>
</evidence>
<keyword evidence="4" id="KW-1185">Reference proteome</keyword>
<sequence>MSESEIVLYDLASKHGKAWSLNPWKTRMVLNYKSIPYRTHFLEYPDLAPTLLSLGIPPNPKSTPGYAADYTSPAVRYADGTYGMDSWPIAHTLETQYPEPSLHLEDPIVVQVRDAIMQLFVPLRAHLIPKVPGVLSERSQEYFYRTRRERFGRPLQEVGAEAGEAEWETARKPAEMMGDMLRRNGGPFFLGDKVSYADVIFVTALHCFKCVEEELFTKLVALDPAFSKIYEASKQWLEKDD</sequence>
<dbReference type="Gene3D" id="3.40.30.10">
    <property type="entry name" value="Glutaredoxin"/>
    <property type="match status" value="1"/>
</dbReference>
<dbReference type="OrthoDB" id="4951845at2759"/>
<dbReference type="VEuPathDB" id="FungiDB:LEMA_P052330.1"/>
<dbReference type="InterPro" id="IPR036249">
    <property type="entry name" value="Thioredoxin-like_sf"/>
</dbReference>
<dbReference type="CDD" id="cd00299">
    <property type="entry name" value="GST_C_family"/>
    <property type="match status" value="1"/>
</dbReference>
<dbReference type="GeneID" id="13287013"/>
<dbReference type="RefSeq" id="XP_003835892.1">
    <property type="nucleotide sequence ID" value="XM_003835844.1"/>
</dbReference>
<dbReference type="HOGENOM" id="CLU_011226_4_3_1"/>
<evidence type="ECO:0000313" key="4">
    <source>
        <dbReference type="Proteomes" id="UP000002668"/>
    </source>
</evidence>
<protein>
    <submittedName>
        <fullName evidence="3">Similar to glutathione S-transferase</fullName>
    </submittedName>
</protein>
<dbReference type="InParanoid" id="E4ZMS4"/>
<evidence type="ECO:0000313" key="3">
    <source>
        <dbReference type="EMBL" id="CBX92527.1"/>
    </source>
</evidence>
<dbReference type="eggNOG" id="ENOG502QQN3">
    <property type="taxonomic scope" value="Eukaryota"/>
</dbReference>
<dbReference type="SUPFAM" id="SSF47616">
    <property type="entry name" value="GST C-terminal domain-like"/>
    <property type="match status" value="1"/>
</dbReference>
<dbReference type="OMA" id="GTYMMDS"/>
<organism evidence="4">
    <name type="scientific">Leptosphaeria maculans (strain JN3 / isolate v23.1.3 / race Av1-4-5-6-7-8)</name>
    <name type="common">Blackleg fungus</name>
    <name type="synonym">Phoma lingam</name>
    <dbReference type="NCBI Taxonomy" id="985895"/>
    <lineage>
        <taxon>Eukaryota</taxon>
        <taxon>Fungi</taxon>
        <taxon>Dikarya</taxon>
        <taxon>Ascomycota</taxon>
        <taxon>Pezizomycotina</taxon>
        <taxon>Dothideomycetes</taxon>
        <taxon>Pleosporomycetidae</taxon>
        <taxon>Pleosporales</taxon>
        <taxon>Pleosporineae</taxon>
        <taxon>Leptosphaeriaceae</taxon>
        <taxon>Plenodomus</taxon>
        <taxon>Plenodomus lingam/Leptosphaeria maculans species complex</taxon>
    </lineage>
</organism>
<gene>
    <name evidence="3" type="ORF">LEMA_P052330.1</name>
</gene>
<dbReference type="Proteomes" id="UP000002668">
    <property type="component" value="Genome"/>
</dbReference>
<dbReference type="AlphaFoldDB" id="E4ZMS4"/>
<dbReference type="STRING" id="985895.E4ZMS4"/>